<evidence type="ECO:0000313" key="12">
    <source>
        <dbReference type="Proteomes" id="UP001295684"/>
    </source>
</evidence>
<evidence type="ECO:0000256" key="2">
    <source>
        <dbReference type="ARBA" id="ARBA00022448"/>
    </source>
</evidence>
<keyword evidence="3 9" id="KW-0812">Transmembrane</keyword>
<dbReference type="InterPro" id="IPR006603">
    <property type="entry name" value="PQ-loop_rpt"/>
</dbReference>
<comment type="subcellular location">
    <subcellularLocation>
        <location evidence="1">Membrane</location>
        <topology evidence="1">Multi-pass membrane protein</topology>
    </subcellularLocation>
</comment>
<dbReference type="PANTHER" id="PTHR12226">
    <property type="entry name" value="MANNOSE-P-DOLICHOL UTILIZATION DEFECT 1 LEC35 -RELATED"/>
    <property type="match status" value="1"/>
</dbReference>
<proteinExistence type="inferred from homology"/>
<dbReference type="SMART" id="SM00679">
    <property type="entry name" value="CTNS"/>
    <property type="match status" value="2"/>
</dbReference>
<feature type="transmembrane region" description="Helical" evidence="9">
    <location>
        <begin position="128"/>
        <end position="147"/>
    </location>
</feature>
<dbReference type="Gene3D" id="1.20.1280.290">
    <property type="match status" value="2"/>
</dbReference>
<reference evidence="11" key="1">
    <citation type="submission" date="2023-07" db="EMBL/GenBank/DDBJ databases">
        <authorList>
            <consortium name="AG Swart"/>
            <person name="Singh M."/>
            <person name="Singh A."/>
            <person name="Seah K."/>
            <person name="Emmerich C."/>
        </authorList>
    </citation>
    <scope>NUCLEOTIDE SEQUENCE</scope>
    <source>
        <strain evidence="11">DP1</strain>
    </source>
</reference>
<feature type="transmembrane region" description="Helical" evidence="9">
    <location>
        <begin position="64"/>
        <end position="83"/>
    </location>
</feature>
<keyword evidence="5 9" id="KW-1133">Transmembrane helix</keyword>
<name>A0AAD1XMX9_EUPCR</name>
<evidence type="ECO:0000256" key="9">
    <source>
        <dbReference type="SAM" id="Phobius"/>
    </source>
</evidence>
<feature type="signal peptide" evidence="10">
    <location>
        <begin position="1"/>
        <end position="23"/>
    </location>
</feature>
<dbReference type="Proteomes" id="UP001295684">
    <property type="component" value="Unassembled WGS sequence"/>
</dbReference>
<dbReference type="PANTHER" id="PTHR12226:SF2">
    <property type="entry name" value="MANNOSE-P-DOLICHOL UTILIZATION DEFECT 1 PROTEIN"/>
    <property type="match status" value="1"/>
</dbReference>
<feature type="transmembrane region" description="Helical" evidence="9">
    <location>
        <begin position="104"/>
        <end position="122"/>
    </location>
</feature>
<accession>A0AAD1XMX9</accession>
<keyword evidence="6 9" id="KW-0472">Membrane</keyword>
<feature type="compositionally biased region" description="Low complexity" evidence="8">
    <location>
        <begin position="290"/>
        <end position="300"/>
    </location>
</feature>
<keyword evidence="10" id="KW-0732">Signal</keyword>
<evidence type="ECO:0008006" key="13">
    <source>
        <dbReference type="Google" id="ProtNLM"/>
    </source>
</evidence>
<evidence type="ECO:0000256" key="8">
    <source>
        <dbReference type="SAM" id="MobiDB-lite"/>
    </source>
</evidence>
<gene>
    <name evidence="11" type="ORF">ECRASSUSDP1_LOCUS17070</name>
</gene>
<dbReference type="EMBL" id="CAMPGE010017201">
    <property type="protein sequence ID" value="CAI2375706.1"/>
    <property type="molecule type" value="Genomic_DNA"/>
</dbReference>
<keyword evidence="2" id="KW-0813">Transport</keyword>
<evidence type="ECO:0000256" key="6">
    <source>
        <dbReference type="ARBA" id="ARBA00023136"/>
    </source>
</evidence>
<feature type="region of interest" description="Disordered" evidence="8">
    <location>
        <begin position="266"/>
        <end position="309"/>
    </location>
</feature>
<protein>
    <recommendedName>
        <fullName evidence="13">Mannose-P-dolichol utilization defect 1 protein homolog</fullName>
    </recommendedName>
</protein>
<keyword evidence="12" id="KW-1185">Reference proteome</keyword>
<keyword evidence="4" id="KW-0677">Repeat</keyword>
<feature type="transmembrane region" description="Helical" evidence="9">
    <location>
        <begin position="159"/>
        <end position="179"/>
    </location>
</feature>
<dbReference type="GO" id="GO:0016020">
    <property type="term" value="C:membrane"/>
    <property type="evidence" value="ECO:0007669"/>
    <property type="project" value="UniProtKB-SubCell"/>
</dbReference>
<evidence type="ECO:0000256" key="5">
    <source>
        <dbReference type="ARBA" id="ARBA00022989"/>
    </source>
</evidence>
<feature type="compositionally biased region" description="Basic and acidic residues" evidence="8">
    <location>
        <begin position="266"/>
        <end position="283"/>
    </location>
</feature>
<sequence>MIKPSKLILVLILAIVFIVVVQGVVTKETVGDKVSGKPKFKYLFFREDCFEEFTSFNFAYKDCISITLSKFFGYLIILAATAVKLPQIMRIIKAKSGKGVLPSTFFAECVMYIIKGCYAAHLGSSFSVYGENLFMFLQSFLIINLLWDYDKESKIISRIATYLVLFSLFGVLYTDIYLNESAWKVLINLQIIFSLYSRLPQIWFNFSQKSTGQLSFTSFFMNALGNFVRLLTVLKEIKDPFYILASVISFTMNATICIQIKMYRSKEKVKDDSEVDNKKDSSKAKKHTSNGKNGKNGNSKPYKRANKTT</sequence>
<feature type="chain" id="PRO_5042216849" description="Mannose-P-dolichol utilization defect 1 protein homolog" evidence="10">
    <location>
        <begin position="24"/>
        <end position="309"/>
    </location>
</feature>
<evidence type="ECO:0000256" key="1">
    <source>
        <dbReference type="ARBA" id="ARBA00004141"/>
    </source>
</evidence>
<dbReference type="AlphaFoldDB" id="A0AAD1XMX9"/>
<evidence type="ECO:0000256" key="4">
    <source>
        <dbReference type="ARBA" id="ARBA00022737"/>
    </source>
</evidence>
<organism evidence="11 12">
    <name type="scientific">Euplotes crassus</name>
    <dbReference type="NCBI Taxonomy" id="5936"/>
    <lineage>
        <taxon>Eukaryota</taxon>
        <taxon>Sar</taxon>
        <taxon>Alveolata</taxon>
        <taxon>Ciliophora</taxon>
        <taxon>Intramacronucleata</taxon>
        <taxon>Spirotrichea</taxon>
        <taxon>Hypotrichia</taxon>
        <taxon>Euplotida</taxon>
        <taxon>Euplotidae</taxon>
        <taxon>Moneuplotes</taxon>
    </lineage>
</organism>
<evidence type="ECO:0000256" key="7">
    <source>
        <dbReference type="ARBA" id="ARBA00038475"/>
    </source>
</evidence>
<dbReference type="InterPro" id="IPR016817">
    <property type="entry name" value="MannP-dilichol_defect-1"/>
</dbReference>
<feature type="transmembrane region" description="Helical" evidence="9">
    <location>
        <begin position="240"/>
        <end position="260"/>
    </location>
</feature>
<evidence type="ECO:0000313" key="11">
    <source>
        <dbReference type="EMBL" id="CAI2375706.1"/>
    </source>
</evidence>
<evidence type="ECO:0000256" key="3">
    <source>
        <dbReference type="ARBA" id="ARBA00022692"/>
    </source>
</evidence>
<comment type="similarity">
    <text evidence="7">Belongs to the MPDU1 (TC 2.A.43.3) family.</text>
</comment>
<comment type="caution">
    <text evidence="11">The sequence shown here is derived from an EMBL/GenBank/DDBJ whole genome shotgun (WGS) entry which is preliminary data.</text>
</comment>
<dbReference type="Pfam" id="PF04193">
    <property type="entry name" value="PQ-loop"/>
    <property type="match status" value="2"/>
</dbReference>
<evidence type="ECO:0000256" key="10">
    <source>
        <dbReference type="SAM" id="SignalP"/>
    </source>
</evidence>